<reference evidence="3" key="1">
    <citation type="submission" date="2020-05" db="EMBL/GenBank/DDBJ databases">
        <title>WGS assembly of Panicum virgatum.</title>
        <authorList>
            <person name="Lovell J.T."/>
            <person name="Jenkins J."/>
            <person name="Shu S."/>
            <person name="Juenger T.E."/>
            <person name="Schmutz J."/>
        </authorList>
    </citation>
    <scope>NUCLEOTIDE SEQUENCE</scope>
    <source>
        <strain evidence="3">AP13</strain>
    </source>
</reference>
<accession>A0A8T0RZ00</accession>
<dbReference type="AlphaFoldDB" id="A0A8T0RZ00"/>
<dbReference type="Pfam" id="PF00646">
    <property type="entry name" value="F-box"/>
    <property type="match status" value="1"/>
</dbReference>
<dbReference type="EMBL" id="CM029046">
    <property type="protein sequence ID" value="KAG2589826.1"/>
    <property type="molecule type" value="Genomic_DNA"/>
</dbReference>
<dbReference type="SUPFAM" id="SSF81383">
    <property type="entry name" value="F-box domain"/>
    <property type="match status" value="1"/>
</dbReference>
<dbReference type="InterPro" id="IPR001810">
    <property type="entry name" value="F-box_dom"/>
</dbReference>
<name>A0A8T0RZ00_PANVG</name>
<comment type="caution">
    <text evidence="3">The sequence shown here is derived from an EMBL/GenBank/DDBJ whole genome shotgun (WGS) entry which is preliminary data.</text>
</comment>
<evidence type="ECO:0000259" key="2">
    <source>
        <dbReference type="PROSITE" id="PS50181"/>
    </source>
</evidence>
<protein>
    <recommendedName>
        <fullName evidence="2">F-box domain-containing protein</fullName>
    </recommendedName>
</protein>
<feature type="domain" description="F-box" evidence="2">
    <location>
        <begin position="1"/>
        <end position="47"/>
    </location>
</feature>
<dbReference type="PROSITE" id="PS50181">
    <property type="entry name" value="FBOX"/>
    <property type="match status" value="1"/>
</dbReference>
<evidence type="ECO:0000313" key="3">
    <source>
        <dbReference type="EMBL" id="KAG2589826.1"/>
    </source>
</evidence>
<dbReference type="InterPro" id="IPR055302">
    <property type="entry name" value="F-box_dom-containing"/>
</dbReference>
<gene>
    <name evidence="3" type="ORF">PVAP13_5NG316400</name>
</gene>
<feature type="region of interest" description="Disordered" evidence="1">
    <location>
        <begin position="62"/>
        <end position="89"/>
    </location>
</feature>
<evidence type="ECO:0000256" key="1">
    <source>
        <dbReference type="SAM" id="MobiDB-lite"/>
    </source>
</evidence>
<dbReference type="PANTHER" id="PTHR32141:SF153">
    <property type="entry name" value="OS06G0685200 PROTEIN"/>
    <property type="match status" value="1"/>
</dbReference>
<feature type="compositionally biased region" description="Gly residues" evidence="1">
    <location>
        <begin position="62"/>
        <end position="81"/>
    </location>
</feature>
<organism evidence="3 4">
    <name type="scientific">Panicum virgatum</name>
    <name type="common">Blackwell switchgrass</name>
    <dbReference type="NCBI Taxonomy" id="38727"/>
    <lineage>
        <taxon>Eukaryota</taxon>
        <taxon>Viridiplantae</taxon>
        <taxon>Streptophyta</taxon>
        <taxon>Embryophyta</taxon>
        <taxon>Tracheophyta</taxon>
        <taxon>Spermatophyta</taxon>
        <taxon>Magnoliopsida</taxon>
        <taxon>Liliopsida</taxon>
        <taxon>Poales</taxon>
        <taxon>Poaceae</taxon>
        <taxon>PACMAD clade</taxon>
        <taxon>Panicoideae</taxon>
        <taxon>Panicodae</taxon>
        <taxon>Paniceae</taxon>
        <taxon>Panicinae</taxon>
        <taxon>Panicum</taxon>
        <taxon>Panicum sect. Hiantes</taxon>
    </lineage>
</organism>
<dbReference type="InterPro" id="IPR036047">
    <property type="entry name" value="F-box-like_dom_sf"/>
</dbReference>
<evidence type="ECO:0000313" key="4">
    <source>
        <dbReference type="Proteomes" id="UP000823388"/>
    </source>
</evidence>
<dbReference type="InterPro" id="IPR006566">
    <property type="entry name" value="FBD"/>
</dbReference>
<sequence>MDRISALPDDLLRDVVSHLPIRDGARTAALASHWRGLWRSAPLVLRLPPAELEPERAAATGYGRGVGGGGGPGPGVVGGGSGRRRGRRRPGWWRAAAAWKAPWPPDLEKEVVGGRNRPAVGGGVWAGGEAARRSATGRGGGHRRPGQVSGGGVAPERRVLADHPGPFRAVHLTHFSMASLKRELDLAEWACLLADKGVQDLALLNDYAHIRGRRLPADILHCASLCRLFLLSWTFPDTAGAEVSPHLKELRMFGTDVSDGYVDHMLACSPELEALSLIASRMPKRINLRGQSLECILHLMCAADELAVVDAPRMVRLVLWRTDGDTKPMNIKIDRAPEHFLLYIALQAETKASPSSIVPSVKILALKANFGVFKEVNMLPSFLRCFPNIDTLHIESTIDGEATGRYHGRFWREAHPIQCLKSTVEKIVIHEFRGDQSEYEFLKFIAKHAKKLQALLLVLTREKFASAEEVAKITHEVGAISGSKWAADKCLVLLVGPKVKNVWSFRRASDLSVGDPLK</sequence>
<dbReference type="InterPro" id="IPR055411">
    <property type="entry name" value="LRR_FXL15/At3g58940/PEG3-like"/>
</dbReference>
<dbReference type="Proteomes" id="UP000823388">
    <property type="component" value="Chromosome 5N"/>
</dbReference>
<feature type="region of interest" description="Disordered" evidence="1">
    <location>
        <begin position="132"/>
        <end position="154"/>
    </location>
</feature>
<dbReference type="Pfam" id="PF08387">
    <property type="entry name" value="FBD"/>
    <property type="match status" value="1"/>
</dbReference>
<dbReference type="PANTHER" id="PTHR32141">
    <property type="match status" value="1"/>
</dbReference>
<dbReference type="Pfam" id="PF24758">
    <property type="entry name" value="LRR_At5g56370"/>
    <property type="match status" value="1"/>
</dbReference>
<proteinExistence type="predicted"/>
<keyword evidence="4" id="KW-1185">Reference proteome</keyword>